<evidence type="ECO:0000259" key="3">
    <source>
        <dbReference type="Pfam" id="PF07197"/>
    </source>
</evidence>
<accession>Q69QP9</accession>
<proteinExistence type="predicted"/>
<dbReference type="EMBL" id="AY360384">
    <property type="protein sequence ID" value="AAQ56304.1"/>
    <property type="molecule type" value="Genomic_DNA"/>
</dbReference>
<dbReference type="GO" id="GO:0008483">
    <property type="term" value="F:transaminase activity"/>
    <property type="evidence" value="ECO:0007669"/>
    <property type="project" value="UniProtKB-KW"/>
</dbReference>
<feature type="region of interest" description="Disordered" evidence="2">
    <location>
        <begin position="371"/>
        <end position="404"/>
    </location>
</feature>
<dbReference type="EMBL" id="AP005407">
    <property type="protein sequence ID" value="BAD31339.1"/>
    <property type="molecule type" value="Genomic_DNA"/>
</dbReference>
<dbReference type="InterPro" id="IPR010811">
    <property type="entry name" value="DUF1409"/>
</dbReference>
<keyword evidence="1" id="KW-0175">Coiled coil</keyword>
<feature type="region of interest" description="Disordered" evidence="2">
    <location>
        <begin position="1"/>
        <end position="61"/>
    </location>
</feature>
<sequence length="773" mass="86596">MVFPSNVHSGRVVEGKGREEDGQNGSDKSSAWPAREGGGGGLPQSGGRGERGKMESPQRGGVGGARVWLAKLRKYLLGYLYQTLSSASAKIAVNSVVGAGGPCWLLQVWLNLHTIKVSKRSDLAEADFLALEPTEDDEGNEITTRRCMSFGEAACSYAGSEQSTEFFSNWFSNFYDGFLRDSRILFAYEHSNNFEYPADFRFDDINSEKFEKSREVFAMAISPCILPVGIHQGRNIQVSYEFYHPMSAARQHGMGQLPIGLFFANKIQTTGEITSALMMDRLLNIPGPPLGSIENIQLALARSKAFDQWWIEWKKHIFHESASMYLTKYLSRAGYTRLLPKGGGLAPSIIGYNAPKTSTLLYGRVREPIPSETVKRKRTKSSAADPSAAKKNKSKKQKTATADDLPSIDLDVEKFLDDEEIEEGVDDAAADISEAREQMPPADILLADVKQIQSFQPPHSPTHLHHESSEHTPSAVGSHHLKEEVEPTPAIPVSILSKNSYRLLYNFSDNQQSQYSHFQALADMFSFDIKQFFDKEEETTSLPLALLADDVKATLRDIAHRLGSSLESLVVDCGPIRARFEEIHDQIPEDQAKIISPAVYLELHRFKLEKARQRIADRRERKELEATIQANRQTINEEKSTLDEMTIDSVQANIDRLKTRRTELLAELEKCEAEISSEEQRLADFPRAIEEQRSKIRKSIKHLSDLSKSLKVILGTNVTNAQAIDDIEQIRQRAISATNKLVSGKKLSARNTCNTDKNIFCFEMCIFSYMYAP</sequence>
<organism evidence="4">
    <name type="scientific">Oryza sativa subsp. japonica</name>
    <name type="common">Rice</name>
    <dbReference type="NCBI Taxonomy" id="39947"/>
    <lineage>
        <taxon>Eukaryota</taxon>
        <taxon>Viridiplantae</taxon>
        <taxon>Streptophyta</taxon>
        <taxon>Embryophyta</taxon>
        <taxon>Tracheophyta</taxon>
        <taxon>Spermatophyta</taxon>
        <taxon>Magnoliopsida</taxon>
        <taxon>Liliopsida</taxon>
        <taxon>Poales</taxon>
        <taxon>Poaceae</taxon>
        <taxon>BOP clade</taxon>
        <taxon>Oryzoideae</taxon>
        <taxon>Oryzeae</taxon>
        <taxon>Oryzinae</taxon>
        <taxon>Oryza</taxon>
        <taxon>Oryza sativa</taxon>
    </lineage>
</organism>
<dbReference type="Pfam" id="PF07197">
    <property type="entry name" value="DUF1409"/>
    <property type="match status" value="1"/>
</dbReference>
<feature type="coiled-coil region" evidence="1">
    <location>
        <begin position="621"/>
        <end position="681"/>
    </location>
</feature>
<protein>
    <submittedName>
        <fullName evidence="5">Aminotransferase-like protein</fullName>
    </submittedName>
    <submittedName>
        <fullName evidence="4">Putative paramyosin</fullName>
    </submittedName>
</protein>
<reference evidence="4" key="1">
    <citation type="journal article" date="2004" name="Nat. Genet.">
        <title>Sequencing of a rice centromere uncovers active genes.</title>
        <authorList>
            <person name="Nagaki K."/>
            <person name="Cheng Z."/>
            <person name="Ouyang S."/>
            <person name="Talbert P.B."/>
            <person name="Kim M."/>
            <person name="Jones K.M."/>
            <person name="Henikoff S."/>
            <person name="Buell C.R."/>
            <person name="Jiang J."/>
        </authorList>
    </citation>
    <scope>NUCLEOTIDE SEQUENCE</scope>
</reference>
<evidence type="ECO:0000313" key="4">
    <source>
        <dbReference type="EMBL" id="AAQ56304.1"/>
    </source>
</evidence>
<feature type="region of interest" description="Disordered" evidence="2">
    <location>
        <begin position="455"/>
        <end position="484"/>
    </location>
</feature>
<gene>
    <name evidence="5" type="ORF">OSJNBa0019N02.145</name>
    <name evidence="4" type="ORF">OSJNBa0079I01.5</name>
</gene>
<evidence type="ECO:0000256" key="1">
    <source>
        <dbReference type="SAM" id="Coils"/>
    </source>
</evidence>
<reference evidence="5" key="2">
    <citation type="journal article" date="2004" name="Plant Cell">
        <title>Composition and structure of the centromeric region of rice chromosome 8.</title>
        <authorList>
            <person name="Wu J."/>
            <person name="Yamagata H."/>
            <person name="Hayashi-Tsugane M."/>
            <person name="Hijishita S."/>
            <person name="Fujisawa M."/>
            <person name="Shibata M."/>
            <person name="Itoh Y."/>
            <person name="Nakamura M."/>
            <person name="Sakaguchi M."/>
            <person name="Yoshihara R."/>
            <person name="Kobayashi H."/>
            <person name="Itoh K."/>
            <person name="Karasawa W."/>
            <person name="Yamamoto M."/>
            <person name="Saji S."/>
            <person name="Katagiri S."/>
            <person name="Kanamori H."/>
            <person name="Namiki N."/>
            <person name="Katayose Y."/>
            <person name="Matsumoto T."/>
            <person name="Sasaki T."/>
        </authorList>
    </citation>
    <scope>NUCLEOTIDE SEQUENCE</scope>
</reference>
<evidence type="ECO:0000256" key="2">
    <source>
        <dbReference type="SAM" id="MobiDB-lite"/>
    </source>
</evidence>
<evidence type="ECO:0000313" key="5">
    <source>
        <dbReference type="EMBL" id="BAD31339.1"/>
    </source>
</evidence>
<feature type="domain" description="DUF1409" evidence="3">
    <location>
        <begin position="561"/>
        <end position="608"/>
    </location>
</feature>
<keyword evidence="5" id="KW-0808">Transferase</keyword>
<feature type="compositionally biased region" description="Basic and acidic residues" evidence="2">
    <location>
        <begin position="11"/>
        <end position="21"/>
    </location>
</feature>
<keyword evidence="5" id="KW-0032">Aminotransferase</keyword>
<feature type="compositionally biased region" description="Gly residues" evidence="2">
    <location>
        <begin position="36"/>
        <end position="47"/>
    </location>
</feature>
<dbReference type="AlphaFoldDB" id="Q6UUT1"/>
<name>Q6UUT1_ORYSJ</name>
<accession>Q6UUT1</accession>